<dbReference type="GO" id="GO:0005085">
    <property type="term" value="F:guanyl-nucleotide exchange factor activity"/>
    <property type="evidence" value="ECO:0007669"/>
    <property type="project" value="UniProtKB-KW"/>
</dbReference>
<dbReference type="Pfam" id="PF00621">
    <property type="entry name" value="RhoGEF"/>
    <property type="match status" value="1"/>
</dbReference>
<feature type="domain" description="FYVE-type" evidence="11">
    <location>
        <begin position="363"/>
        <end position="423"/>
    </location>
</feature>
<dbReference type="Pfam" id="PF01363">
    <property type="entry name" value="FYVE"/>
    <property type="match status" value="1"/>
</dbReference>
<dbReference type="InterPro" id="IPR011011">
    <property type="entry name" value="Znf_FYVE_PHD"/>
</dbReference>
<dbReference type="PROSITE" id="PS50010">
    <property type="entry name" value="DH_2"/>
    <property type="match status" value="1"/>
</dbReference>
<evidence type="ECO:0000256" key="3">
    <source>
        <dbReference type="ARBA" id="ARBA00022658"/>
    </source>
</evidence>
<dbReference type="Gene3D" id="2.30.29.30">
    <property type="entry name" value="Pleckstrin-homology domain (PH domain)/Phosphotyrosine-binding domain (PTB)"/>
    <property type="match status" value="1"/>
</dbReference>
<proteinExistence type="predicted"/>
<dbReference type="SUPFAM" id="SSF50729">
    <property type="entry name" value="PH domain-like"/>
    <property type="match status" value="1"/>
</dbReference>
<dbReference type="Gene3D" id="1.20.900.10">
    <property type="entry name" value="Dbl homology (DH) domain"/>
    <property type="match status" value="1"/>
</dbReference>
<evidence type="ECO:0000256" key="6">
    <source>
        <dbReference type="ARBA" id="ARBA00022833"/>
    </source>
</evidence>
<dbReference type="SUPFAM" id="SSF57903">
    <property type="entry name" value="FYVE/PHD zinc finger"/>
    <property type="match status" value="1"/>
</dbReference>
<dbReference type="SMART" id="SM00064">
    <property type="entry name" value="FYVE"/>
    <property type="match status" value="1"/>
</dbReference>
<dbReference type="PANTHER" id="PTHR12673:SF262">
    <property type="entry name" value="RHOGEF DOMAIN-CONTAINING PROTEIN"/>
    <property type="match status" value="1"/>
</dbReference>
<evidence type="ECO:0000259" key="11">
    <source>
        <dbReference type="PROSITE" id="PS50178"/>
    </source>
</evidence>
<evidence type="ECO:0000313" key="12">
    <source>
        <dbReference type="EMBL" id="NDV31904.1"/>
    </source>
</evidence>
<evidence type="ECO:0000256" key="1">
    <source>
        <dbReference type="ARBA" id="ARBA00004245"/>
    </source>
</evidence>
<dbReference type="CDD" id="cd00160">
    <property type="entry name" value="RhoGEF"/>
    <property type="match status" value="1"/>
</dbReference>
<name>A0A6B2L4J8_9EUKA</name>
<keyword evidence="7" id="KW-0206">Cytoskeleton</keyword>
<keyword evidence="6" id="KW-0862">Zinc</keyword>
<protein>
    <submittedName>
        <fullName evidence="12">Uncharacterized protein</fullName>
    </submittedName>
</protein>
<dbReference type="InterPro" id="IPR013083">
    <property type="entry name" value="Znf_RING/FYVE/PHD"/>
</dbReference>
<keyword evidence="3" id="KW-0344">Guanine-nucleotide releasing factor</keyword>
<comment type="subcellular location">
    <subcellularLocation>
        <location evidence="1">Cytoplasm</location>
        <location evidence="1">Cytoskeleton</location>
    </subcellularLocation>
</comment>
<feature type="domain" description="DH" evidence="10">
    <location>
        <begin position="19"/>
        <end position="207"/>
    </location>
</feature>
<dbReference type="InterPro" id="IPR000306">
    <property type="entry name" value="Znf_FYVE"/>
</dbReference>
<dbReference type="InterPro" id="IPR017455">
    <property type="entry name" value="Znf_FYVE-rel"/>
</dbReference>
<dbReference type="PROSITE" id="PS50178">
    <property type="entry name" value="ZF_FYVE"/>
    <property type="match status" value="1"/>
</dbReference>
<evidence type="ECO:0000256" key="5">
    <source>
        <dbReference type="ARBA" id="ARBA00022771"/>
    </source>
</evidence>
<dbReference type="InterPro" id="IPR051092">
    <property type="entry name" value="FYVE_RhoGEF_PH"/>
</dbReference>
<dbReference type="GO" id="GO:0005737">
    <property type="term" value="C:cytoplasm"/>
    <property type="evidence" value="ECO:0007669"/>
    <property type="project" value="TreeGrafter"/>
</dbReference>
<keyword evidence="2" id="KW-0963">Cytoplasm</keyword>
<dbReference type="GO" id="GO:0005856">
    <property type="term" value="C:cytoskeleton"/>
    <property type="evidence" value="ECO:0007669"/>
    <property type="project" value="UniProtKB-SubCell"/>
</dbReference>
<feature type="domain" description="PH" evidence="9">
    <location>
        <begin position="235"/>
        <end position="348"/>
    </location>
</feature>
<evidence type="ECO:0000256" key="8">
    <source>
        <dbReference type="PROSITE-ProRule" id="PRU00091"/>
    </source>
</evidence>
<dbReference type="Gene3D" id="3.30.40.10">
    <property type="entry name" value="Zinc/RING finger domain, C3HC4 (zinc finger)"/>
    <property type="match status" value="1"/>
</dbReference>
<dbReference type="SMART" id="SM00233">
    <property type="entry name" value="PH"/>
    <property type="match status" value="1"/>
</dbReference>
<dbReference type="PROSITE" id="PS50003">
    <property type="entry name" value="PH_DOMAIN"/>
    <property type="match status" value="1"/>
</dbReference>
<organism evidence="12">
    <name type="scientific">Arcella intermedia</name>
    <dbReference type="NCBI Taxonomy" id="1963864"/>
    <lineage>
        <taxon>Eukaryota</taxon>
        <taxon>Amoebozoa</taxon>
        <taxon>Tubulinea</taxon>
        <taxon>Elardia</taxon>
        <taxon>Arcellinida</taxon>
        <taxon>Sphaerothecina</taxon>
        <taxon>Arcellidae</taxon>
        <taxon>Arcella</taxon>
    </lineage>
</organism>
<dbReference type="InterPro" id="IPR035899">
    <property type="entry name" value="DBL_dom_sf"/>
</dbReference>
<keyword evidence="4" id="KW-0479">Metal-binding</keyword>
<dbReference type="GO" id="GO:0008270">
    <property type="term" value="F:zinc ion binding"/>
    <property type="evidence" value="ECO:0007669"/>
    <property type="project" value="UniProtKB-KW"/>
</dbReference>
<dbReference type="InterPro" id="IPR011993">
    <property type="entry name" value="PH-like_dom_sf"/>
</dbReference>
<keyword evidence="5 8" id="KW-0863">Zinc-finger</keyword>
<dbReference type="SMART" id="SM00325">
    <property type="entry name" value="RhoGEF"/>
    <property type="match status" value="1"/>
</dbReference>
<dbReference type="EMBL" id="GIBP01002935">
    <property type="protein sequence ID" value="NDV31904.1"/>
    <property type="molecule type" value="Transcribed_RNA"/>
</dbReference>
<dbReference type="InterPro" id="IPR000219">
    <property type="entry name" value="DH_dom"/>
</dbReference>
<accession>A0A6B2L4J8</accession>
<evidence type="ECO:0000259" key="10">
    <source>
        <dbReference type="PROSITE" id="PS50010"/>
    </source>
</evidence>
<dbReference type="InterPro" id="IPR001849">
    <property type="entry name" value="PH_domain"/>
</dbReference>
<sequence>MQYAIPETASARLRESAERRDRILLEIVTSEKTYLSGLVVCLQLFKGPLLKGVAAGELGVGQGVVEGWFGVMELLLKVNEALFKELIGKLNDWNDTQLVGDVIYHLAPYLKVYRQYTESYEDVINSLTECQLKDENLGPFVDELSKHSDAMNLSLPSLLILPVQRIPRYVLLLQDFLHHTSPSHPDYANLQKSLDLMKEVANYINQAIALSESRKKAISAIQSLGNPIDNPPHRRLLFEGWLKKENKRGIAKRKKFYLFTDILLYAKEYSVAANLKYCKHIELTKMNLDVVRVDSQEQEEFVSSVQQTNKPLRIHGFTIQAPKKSFFVYAETIEEKHQWVEELQKAMGRRDEDLKSAATWVPDHVMKACPLCYAEFGFFNRRHHCRKCGTLACSACSAYKMRVPEVDDKNDVRVCKGCLAETKK</sequence>
<dbReference type="SUPFAM" id="SSF48065">
    <property type="entry name" value="DBL homology domain (DH-domain)"/>
    <property type="match status" value="1"/>
</dbReference>
<dbReference type="Pfam" id="PF00169">
    <property type="entry name" value="PH"/>
    <property type="match status" value="1"/>
</dbReference>
<dbReference type="AlphaFoldDB" id="A0A6B2L4J8"/>
<dbReference type="PANTHER" id="PTHR12673">
    <property type="entry name" value="FACIOGENITAL DYSPLASIA PROTEIN"/>
    <property type="match status" value="1"/>
</dbReference>
<evidence type="ECO:0000256" key="4">
    <source>
        <dbReference type="ARBA" id="ARBA00022723"/>
    </source>
</evidence>
<reference evidence="12" key="1">
    <citation type="journal article" date="2020" name="J. Eukaryot. Microbiol.">
        <title>De novo Sequencing, Assembly and Annotation of the Transcriptome for the Free-Living Testate Amoeba Arcella intermedia.</title>
        <authorList>
            <person name="Ribeiro G.M."/>
            <person name="Porfirio-Sousa A.L."/>
            <person name="Maurer-Alcala X.X."/>
            <person name="Katz L.A."/>
            <person name="Lahr D.J.G."/>
        </authorList>
    </citation>
    <scope>NUCLEOTIDE SEQUENCE</scope>
</reference>
<evidence type="ECO:0000256" key="2">
    <source>
        <dbReference type="ARBA" id="ARBA00022490"/>
    </source>
</evidence>
<evidence type="ECO:0000259" key="9">
    <source>
        <dbReference type="PROSITE" id="PS50003"/>
    </source>
</evidence>
<evidence type="ECO:0000256" key="7">
    <source>
        <dbReference type="ARBA" id="ARBA00023212"/>
    </source>
</evidence>